<reference evidence="1" key="2">
    <citation type="submission" date="2020-11" db="EMBL/GenBank/DDBJ databases">
        <authorList>
            <person name="McCartney M.A."/>
            <person name="Auch B."/>
            <person name="Kono T."/>
            <person name="Mallez S."/>
            <person name="Becker A."/>
            <person name="Gohl D.M."/>
            <person name="Silverstein K.A.T."/>
            <person name="Koren S."/>
            <person name="Bechman K.B."/>
            <person name="Herman A."/>
            <person name="Abrahante J.E."/>
            <person name="Garbe J."/>
        </authorList>
    </citation>
    <scope>NUCLEOTIDE SEQUENCE</scope>
    <source>
        <strain evidence="1">Duluth1</strain>
        <tissue evidence="1">Whole animal</tissue>
    </source>
</reference>
<reference evidence="1" key="1">
    <citation type="journal article" date="2019" name="bioRxiv">
        <title>The Genome of the Zebra Mussel, Dreissena polymorpha: A Resource for Invasive Species Research.</title>
        <authorList>
            <person name="McCartney M.A."/>
            <person name="Auch B."/>
            <person name="Kono T."/>
            <person name="Mallez S."/>
            <person name="Zhang Y."/>
            <person name="Obille A."/>
            <person name="Becker A."/>
            <person name="Abrahante J.E."/>
            <person name="Garbe J."/>
            <person name="Badalamenti J.P."/>
            <person name="Herman A."/>
            <person name="Mangelson H."/>
            <person name="Liachko I."/>
            <person name="Sullivan S."/>
            <person name="Sone E.D."/>
            <person name="Koren S."/>
            <person name="Silverstein K.A.T."/>
            <person name="Beckman K.B."/>
            <person name="Gohl D.M."/>
        </authorList>
    </citation>
    <scope>NUCLEOTIDE SEQUENCE</scope>
    <source>
        <strain evidence="1">Duluth1</strain>
        <tissue evidence="1">Whole animal</tissue>
    </source>
</reference>
<evidence type="ECO:0000313" key="2">
    <source>
        <dbReference type="Proteomes" id="UP000828390"/>
    </source>
</evidence>
<evidence type="ECO:0000313" key="1">
    <source>
        <dbReference type="EMBL" id="KAH3697616.1"/>
    </source>
</evidence>
<name>A0A9D3YF39_DREPO</name>
<dbReference type="AlphaFoldDB" id="A0A9D3YF39"/>
<keyword evidence="2" id="KW-1185">Reference proteome</keyword>
<sequence length="168" mass="19411">MIKAQLIEKIYANDEMEGAYKLVLQIIKNAMCLVIQDGLDEWPGEDAIPSMTGIPKDICIVLTTSRPWKLIDERIRNSKIDILLELEGISDPRAFIEKVLRCLLDESTNFQDKVTQFETFFRSRNLMWISASSMLLTLVLCTWLDWTAERRSESSLCELYTILLENLC</sequence>
<organism evidence="1 2">
    <name type="scientific">Dreissena polymorpha</name>
    <name type="common">Zebra mussel</name>
    <name type="synonym">Mytilus polymorpha</name>
    <dbReference type="NCBI Taxonomy" id="45954"/>
    <lineage>
        <taxon>Eukaryota</taxon>
        <taxon>Metazoa</taxon>
        <taxon>Spiralia</taxon>
        <taxon>Lophotrochozoa</taxon>
        <taxon>Mollusca</taxon>
        <taxon>Bivalvia</taxon>
        <taxon>Autobranchia</taxon>
        <taxon>Heteroconchia</taxon>
        <taxon>Euheterodonta</taxon>
        <taxon>Imparidentia</taxon>
        <taxon>Neoheterodontei</taxon>
        <taxon>Myida</taxon>
        <taxon>Dreissenoidea</taxon>
        <taxon>Dreissenidae</taxon>
        <taxon>Dreissena</taxon>
    </lineage>
</organism>
<gene>
    <name evidence="1" type="ORF">DPMN_085121</name>
</gene>
<comment type="caution">
    <text evidence="1">The sequence shown here is derived from an EMBL/GenBank/DDBJ whole genome shotgun (WGS) entry which is preliminary data.</text>
</comment>
<proteinExistence type="predicted"/>
<accession>A0A9D3YF39</accession>
<dbReference type="EMBL" id="JAIWYP010000016">
    <property type="protein sequence ID" value="KAH3697616.1"/>
    <property type="molecule type" value="Genomic_DNA"/>
</dbReference>
<protein>
    <submittedName>
        <fullName evidence="1">Uncharacterized protein</fullName>
    </submittedName>
</protein>
<dbReference type="Proteomes" id="UP000828390">
    <property type="component" value="Unassembled WGS sequence"/>
</dbReference>